<dbReference type="AlphaFoldDB" id="A0A1S6INV6"/>
<organism evidence="2 3">
    <name type="scientific">Jeotgalibaca dankookensis</name>
    <dbReference type="NCBI Taxonomy" id="708126"/>
    <lineage>
        <taxon>Bacteria</taxon>
        <taxon>Bacillati</taxon>
        <taxon>Bacillota</taxon>
        <taxon>Bacilli</taxon>
        <taxon>Lactobacillales</taxon>
        <taxon>Carnobacteriaceae</taxon>
        <taxon>Jeotgalibaca</taxon>
    </lineage>
</organism>
<evidence type="ECO:0000313" key="2">
    <source>
        <dbReference type="EMBL" id="AQS53221.1"/>
    </source>
</evidence>
<dbReference type="EMBL" id="CP019728">
    <property type="protein sequence ID" value="AQS53221.1"/>
    <property type="molecule type" value="Genomic_DNA"/>
</dbReference>
<keyword evidence="3" id="KW-1185">Reference proteome</keyword>
<dbReference type="OrthoDB" id="2164988at2"/>
<dbReference type="Proteomes" id="UP000188993">
    <property type="component" value="Chromosome"/>
</dbReference>
<gene>
    <name evidence="2" type="ORF">BW727_100828</name>
</gene>
<dbReference type="STRING" id="708126.BW727_100828"/>
<feature type="region of interest" description="Disordered" evidence="1">
    <location>
        <begin position="134"/>
        <end position="187"/>
    </location>
</feature>
<proteinExistence type="predicted"/>
<reference evidence="2 3" key="1">
    <citation type="journal article" date="2014" name="Int. J. Syst. Evol. Microbiol.">
        <title>Jeotgalibaca dankookensis gen. nov., sp. nov., a member of the family Carnobacteriaceae, isolated from seujeot (Korean traditional food).</title>
        <authorList>
            <person name="Lee D.G."/>
            <person name="Trujillo M.E."/>
            <person name="Kang H."/>
            <person name="Ahn T.Y."/>
        </authorList>
    </citation>
    <scope>NUCLEOTIDE SEQUENCE [LARGE SCALE GENOMIC DNA]</scope>
    <source>
        <strain evidence="2 3">EX-07</strain>
    </source>
</reference>
<evidence type="ECO:0000256" key="1">
    <source>
        <dbReference type="SAM" id="MobiDB-lite"/>
    </source>
</evidence>
<dbReference type="RefSeq" id="WP_062469264.1">
    <property type="nucleotide sequence ID" value="NZ_BBYN01000012.1"/>
</dbReference>
<evidence type="ECO:0000313" key="3">
    <source>
        <dbReference type="Proteomes" id="UP000188993"/>
    </source>
</evidence>
<name>A0A1S6INV6_9LACT</name>
<dbReference type="KEGG" id="jda:BW727_100828"/>
<feature type="compositionally biased region" description="Basic and acidic residues" evidence="1">
    <location>
        <begin position="134"/>
        <end position="163"/>
    </location>
</feature>
<accession>A0A1S6INV6</accession>
<sequence>MAKFVKGAYDTISEVHTALEELKEEGYTKKNIKLVTDGNKTYEDLKSATNTEVEKEDGTVKNKDTWDNIIFDFPLLSSQDYSNNVISPVPDPDSEIDEEDSLLKGYKKELDQGKIIVIVEDILNKQASFNLDKIDKNSETPKDNMTTKEVLEKTPEQDSHPDTNEMDEVLEQETTYVPGDEARHSDK</sequence>
<protein>
    <submittedName>
        <fullName evidence="2">Uncharacterized protein</fullName>
    </submittedName>
</protein>